<dbReference type="AlphaFoldDB" id="A0A8H3EAT7"/>
<dbReference type="GO" id="GO:0005829">
    <property type="term" value="C:cytosol"/>
    <property type="evidence" value="ECO:0007669"/>
    <property type="project" value="TreeGrafter"/>
</dbReference>
<dbReference type="SUPFAM" id="SSF54236">
    <property type="entry name" value="Ubiquitin-like"/>
    <property type="match status" value="1"/>
</dbReference>
<comment type="caution">
    <text evidence="2">The sequence shown here is derived from an EMBL/GenBank/DDBJ whole genome shotgun (WGS) entry which is preliminary data.</text>
</comment>
<organism evidence="2 3">
    <name type="scientific">Rhizoctonia solani</name>
    <dbReference type="NCBI Taxonomy" id="456999"/>
    <lineage>
        <taxon>Eukaryota</taxon>
        <taxon>Fungi</taxon>
        <taxon>Dikarya</taxon>
        <taxon>Basidiomycota</taxon>
        <taxon>Agaricomycotina</taxon>
        <taxon>Agaricomycetes</taxon>
        <taxon>Cantharellales</taxon>
        <taxon>Ceratobasidiaceae</taxon>
        <taxon>Rhizoctonia</taxon>
    </lineage>
</organism>
<evidence type="ECO:0000313" key="2">
    <source>
        <dbReference type="EMBL" id="CAE7226106.1"/>
    </source>
</evidence>
<dbReference type="Pfam" id="PF00240">
    <property type="entry name" value="ubiquitin"/>
    <property type="match status" value="1"/>
</dbReference>
<dbReference type="SMART" id="SM00213">
    <property type="entry name" value="UBQ"/>
    <property type="match status" value="1"/>
</dbReference>
<gene>
    <name evidence="2" type="ORF">RDB_LOCUS175442</name>
</gene>
<sequence length="92" mass="10378">MKITARTLRVQYRTISTIIRPFLQQKKFEVEAEPHETVLDLKEKIGGLQGHPAKYVKLYYAGKTLTDDSKSVESLNLKEGAYLTVLLAQASP</sequence>
<dbReference type="GO" id="GO:0043130">
    <property type="term" value="F:ubiquitin binding"/>
    <property type="evidence" value="ECO:0007669"/>
    <property type="project" value="TreeGrafter"/>
</dbReference>
<dbReference type="Gene3D" id="3.10.20.90">
    <property type="entry name" value="Phosphatidylinositol 3-kinase Catalytic Subunit, Chain A, domain 1"/>
    <property type="match status" value="1"/>
</dbReference>
<dbReference type="GO" id="GO:0070628">
    <property type="term" value="F:proteasome binding"/>
    <property type="evidence" value="ECO:0007669"/>
    <property type="project" value="TreeGrafter"/>
</dbReference>
<feature type="domain" description="Ubiquitin-like" evidence="1">
    <location>
        <begin position="8"/>
        <end position="92"/>
    </location>
</feature>
<dbReference type="InterPro" id="IPR000626">
    <property type="entry name" value="Ubiquitin-like_dom"/>
</dbReference>
<dbReference type="GO" id="GO:0031593">
    <property type="term" value="F:polyubiquitin modification-dependent protein binding"/>
    <property type="evidence" value="ECO:0007669"/>
    <property type="project" value="TreeGrafter"/>
</dbReference>
<evidence type="ECO:0000313" key="3">
    <source>
        <dbReference type="Proteomes" id="UP000663827"/>
    </source>
</evidence>
<evidence type="ECO:0000259" key="1">
    <source>
        <dbReference type="PROSITE" id="PS50053"/>
    </source>
</evidence>
<dbReference type="PROSITE" id="PS50053">
    <property type="entry name" value="UBIQUITIN_2"/>
    <property type="match status" value="1"/>
</dbReference>
<dbReference type="Proteomes" id="UP000663827">
    <property type="component" value="Unassembled WGS sequence"/>
</dbReference>
<reference evidence="2" key="1">
    <citation type="submission" date="2021-01" db="EMBL/GenBank/DDBJ databases">
        <authorList>
            <person name="Kaushik A."/>
        </authorList>
    </citation>
    <scope>NUCLEOTIDE SEQUENCE</scope>
    <source>
        <strain evidence="2">AG5</strain>
    </source>
</reference>
<proteinExistence type="predicted"/>
<protein>
    <recommendedName>
        <fullName evidence="1">Ubiquitin-like domain-containing protein</fullName>
    </recommendedName>
</protein>
<dbReference type="PANTHER" id="PTHR10621:SF0">
    <property type="entry name" value="UV EXCISION REPAIR PROTEIN RAD23"/>
    <property type="match status" value="1"/>
</dbReference>
<dbReference type="PANTHER" id="PTHR10621">
    <property type="entry name" value="UV EXCISION REPAIR PROTEIN RAD23"/>
    <property type="match status" value="1"/>
</dbReference>
<name>A0A8H3EAT7_9AGAM</name>
<dbReference type="GO" id="GO:0005654">
    <property type="term" value="C:nucleoplasm"/>
    <property type="evidence" value="ECO:0007669"/>
    <property type="project" value="TreeGrafter"/>
</dbReference>
<dbReference type="EMBL" id="CAJNJQ010006302">
    <property type="protein sequence ID" value="CAE7226106.1"/>
    <property type="molecule type" value="Genomic_DNA"/>
</dbReference>
<dbReference type="InterPro" id="IPR029071">
    <property type="entry name" value="Ubiquitin-like_domsf"/>
</dbReference>
<dbReference type="GO" id="GO:0043161">
    <property type="term" value="P:proteasome-mediated ubiquitin-dependent protein catabolic process"/>
    <property type="evidence" value="ECO:0007669"/>
    <property type="project" value="TreeGrafter"/>
</dbReference>
<accession>A0A8H3EAT7</accession>